<dbReference type="Gene3D" id="3.40.1410.10">
    <property type="entry name" value="Chorismate lyase-like"/>
    <property type="match status" value="1"/>
</dbReference>
<dbReference type="InterPro" id="IPR050679">
    <property type="entry name" value="Bact_HTH_transcr_reg"/>
</dbReference>
<name>A0ABN1TIH5_9ACTN</name>
<dbReference type="Proteomes" id="UP001499987">
    <property type="component" value="Unassembled WGS sequence"/>
</dbReference>
<proteinExistence type="predicted"/>
<dbReference type="SUPFAM" id="SSF64288">
    <property type="entry name" value="Chorismate lyase-like"/>
    <property type="match status" value="1"/>
</dbReference>
<keyword evidence="3" id="KW-1185">Reference proteome</keyword>
<evidence type="ECO:0000313" key="2">
    <source>
        <dbReference type="EMBL" id="GAA1087703.1"/>
    </source>
</evidence>
<sequence length="209" mass="21802">MLVDEGLVVARPGRGHFVRSQEERPLLVRRPRVAAGTGSPTEALLTAQGVRATWDSESTTARADARIAERLGIAAGDPVMHTAYVYRADGEPVQLADSWEPMAVTGGTLVVLPEAGPYAGIGVADRMALIGVEVGTPVERVTARGASRAEAALLGTTPAAPVLAVERTYYDRAAGRAVETADIVLLGSRWAAEYGTRPTPADGSADTQG</sequence>
<reference evidence="2 3" key="1">
    <citation type="journal article" date="2019" name="Int. J. Syst. Evol. Microbiol.">
        <title>The Global Catalogue of Microorganisms (GCM) 10K type strain sequencing project: providing services to taxonomists for standard genome sequencing and annotation.</title>
        <authorList>
            <consortium name="The Broad Institute Genomics Platform"/>
            <consortium name="The Broad Institute Genome Sequencing Center for Infectious Disease"/>
            <person name="Wu L."/>
            <person name="Ma J."/>
        </authorList>
    </citation>
    <scope>NUCLEOTIDE SEQUENCE [LARGE SCALE GENOMIC DNA]</scope>
    <source>
        <strain evidence="2 3">JCM 13002</strain>
    </source>
</reference>
<dbReference type="PANTHER" id="PTHR44846">
    <property type="entry name" value="MANNOSYL-D-GLYCERATE TRANSPORT/METABOLISM SYSTEM REPRESSOR MNGR-RELATED"/>
    <property type="match status" value="1"/>
</dbReference>
<dbReference type="EMBL" id="BAAALD010000030">
    <property type="protein sequence ID" value="GAA1087703.1"/>
    <property type="molecule type" value="Genomic_DNA"/>
</dbReference>
<evidence type="ECO:0000313" key="3">
    <source>
        <dbReference type="Proteomes" id="UP001499987"/>
    </source>
</evidence>
<dbReference type="RefSeq" id="WP_344624472.1">
    <property type="nucleotide sequence ID" value="NZ_BAAALD010000030.1"/>
</dbReference>
<accession>A0ABN1TIH5</accession>
<dbReference type="InterPro" id="IPR011663">
    <property type="entry name" value="UTRA"/>
</dbReference>
<protein>
    <recommendedName>
        <fullName evidence="1">UbiC transcription regulator-associated domain-containing protein</fullName>
    </recommendedName>
</protein>
<dbReference type="InterPro" id="IPR028978">
    <property type="entry name" value="Chorismate_lyase_/UTRA_dom_sf"/>
</dbReference>
<evidence type="ECO:0000259" key="1">
    <source>
        <dbReference type="SMART" id="SM00866"/>
    </source>
</evidence>
<gene>
    <name evidence="2" type="ORF">GCM10009663_34150</name>
</gene>
<dbReference type="SMART" id="SM00866">
    <property type="entry name" value="UTRA"/>
    <property type="match status" value="1"/>
</dbReference>
<feature type="domain" description="UbiC transcription regulator-associated" evidence="1">
    <location>
        <begin position="47"/>
        <end position="191"/>
    </location>
</feature>
<dbReference type="PANTHER" id="PTHR44846:SF17">
    <property type="entry name" value="GNTR-FAMILY TRANSCRIPTIONAL REGULATOR"/>
    <property type="match status" value="1"/>
</dbReference>
<organism evidence="2 3">
    <name type="scientific">Kitasatospora arboriphila</name>
    <dbReference type="NCBI Taxonomy" id="258052"/>
    <lineage>
        <taxon>Bacteria</taxon>
        <taxon>Bacillati</taxon>
        <taxon>Actinomycetota</taxon>
        <taxon>Actinomycetes</taxon>
        <taxon>Kitasatosporales</taxon>
        <taxon>Streptomycetaceae</taxon>
        <taxon>Kitasatospora</taxon>
    </lineage>
</organism>
<dbReference type="Pfam" id="PF07702">
    <property type="entry name" value="UTRA"/>
    <property type="match status" value="1"/>
</dbReference>
<comment type="caution">
    <text evidence="2">The sequence shown here is derived from an EMBL/GenBank/DDBJ whole genome shotgun (WGS) entry which is preliminary data.</text>
</comment>